<evidence type="ECO:0000256" key="1">
    <source>
        <dbReference type="PROSITE-ProRule" id="PRU00703"/>
    </source>
</evidence>
<sequence length="201" mass="22062">MNYIVKDLMVPISEYATVPVGATLFEAVLALEEAQLNFDRSKYQHRAILVMDDNNHVVGKLSQLNVLHALGADVDNREIKTIRQLDRFGFTPQFISAMEARRRFAGRSLKNICAAPAAMKVEQFMKATTPGEYVDENVTLESVIPQFVYGAHLSLLVTGNGDIVGILRLSDVFAAVFHAMEECHHEAAGAPSTDKPSGETG</sequence>
<evidence type="ECO:0000259" key="2">
    <source>
        <dbReference type="PROSITE" id="PS51371"/>
    </source>
</evidence>
<dbReference type="RefSeq" id="WP_012175754.1">
    <property type="nucleotide sequence ID" value="NC_009943.1"/>
</dbReference>
<proteinExistence type="predicted"/>
<dbReference type="STRING" id="96561.Dole_2338"/>
<dbReference type="AlphaFoldDB" id="A8ZVF5"/>
<dbReference type="OrthoDB" id="5470806at2"/>
<dbReference type="eggNOG" id="COG1253">
    <property type="taxonomic scope" value="Bacteria"/>
</dbReference>
<organism evidence="3 4">
    <name type="scientific">Desulfosudis oleivorans (strain DSM 6200 / JCM 39069 / Hxd3)</name>
    <name type="common">Desulfococcus oleovorans</name>
    <dbReference type="NCBI Taxonomy" id="96561"/>
    <lineage>
        <taxon>Bacteria</taxon>
        <taxon>Pseudomonadati</taxon>
        <taxon>Thermodesulfobacteriota</taxon>
        <taxon>Desulfobacteria</taxon>
        <taxon>Desulfobacterales</taxon>
        <taxon>Desulfosudaceae</taxon>
        <taxon>Desulfosudis</taxon>
    </lineage>
</organism>
<dbReference type="Gene3D" id="3.10.580.10">
    <property type="entry name" value="CBS-domain"/>
    <property type="match status" value="1"/>
</dbReference>
<dbReference type="InterPro" id="IPR000644">
    <property type="entry name" value="CBS_dom"/>
</dbReference>
<gene>
    <name evidence="3" type="ordered locus">Dole_2338</name>
</gene>
<dbReference type="InterPro" id="IPR046342">
    <property type="entry name" value="CBS_dom_sf"/>
</dbReference>
<evidence type="ECO:0000313" key="4">
    <source>
        <dbReference type="Proteomes" id="UP000008561"/>
    </source>
</evidence>
<dbReference type="SUPFAM" id="SSF54631">
    <property type="entry name" value="CBS-domain pair"/>
    <property type="match status" value="1"/>
</dbReference>
<name>A8ZVF5_DESOH</name>
<dbReference type="PROSITE" id="PS51371">
    <property type="entry name" value="CBS"/>
    <property type="match status" value="1"/>
</dbReference>
<keyword evidence="4" id="KW-1185">Reference proteome</keyword>
<dbReference type="HOGENOM" id="CLU_040681_8_0_7"/>
<evidence type="ECO:0000313" key="3">
    <source>
        <dbReference type="EMBL" id="ABW68142.1"/>
    </source>
</evidence>
<keyword evidence="1" id="KW-0129">CBS domain</keyword>
<protein>
    <submittedName>
        <fullName evidence="3">CBS domain containing protein</fullName>
    </submittedName>
</protein>
<dbReference type="KEGG" id="dol:Dole_2338"/>
<dbReference type="Pfam" id="PF00571">
    <property type="entry name" value="CBS"/>
    <property type="match status" value="2"/>
</dbReference>
<dbReference type="EMBL" id="CP000859">
    <property type="protein sequence ID" value="ABW68142.1"/>
    <property type="molecule type" value="Genomic_DNA"/>
</dbReference>
<feature type="domain" description="CBS" evidence="2">
    <location>
        <begin position="9"/>
        <end position="79"/>
    </location>
</feature>
<dbReference type="Proteomes" id="UP000008561">
    <property type="component" value="Chromosome"/>
</dbReference>
<reference evidence="3 4" key="1">
    <citation type="submission" date="2007-10" db="EMBL/GenBank/DDBJ databases">
        <title>Complete sequence of Desulfococcus oleovorans Hxd3.</title>
        <authorList>
            <consortium name="US DOE Joint Genome Institute"/>
            <person name="Copeland A."/>
            <person name="Lucas S."/>
            <person name="Lapidus A."/>
            <person name="Barry K."/>
            <person name="Glavina del Rio T."/>
            <person name="Dalin E."/>
            <person name="Tice H."/>
            <person name="Pitluck S."/>
            <person name="Kiss H."/>
            <person name="Brettin T."/>
            <person name="Bruce D."/>
            <person name="Detter J.C."/>
            <person name="Han C."/>
            <person name="Schmutz J."/>
            <person name="Larimer F."/>
            <person name="Land M."/>
            <person name="Hauser L."/>
            <person name="Kyrpides N."/>
            <person name="Kim E."/>
            <person name="Wawrik B."/>
            <person name="Richardson P."/>
        </authorList>
    </citation>
    <scope>NUCLEOTIDE SEQUENCE [LARGE SCALE GENOMIC DNA]</scope>
    <source>
        <strain evidence="4">DSM 6200 / JCM 39069 / Hxd3</strain>
    </source>
</reference>
<accession>A8ZVF5</accession>